<keyword evidence="3" id="KW-1185">Reference proteome</keyword>
<gene>
    <name evidence="2" type="ORF">TI39_contig4164g00001</name>
</gene>
<protein>
    <recommendedName>
        <fullName evidence="1">URB1 C-terminal domain-containing protein</fullName>
    </recommendedName>
</protein>
<dbReference type="Pfam" id="PF16201">
    <property type="entry name" value="NopRA1"/>
    <property type="match status" value="1"/>
</dbReference>
<sequence>MPGYWLSNTLTSLPEEDDGYWREVQWVLDWLVDGLRSVEDLEILRRGGTFEKVFALSGCSPGVRKSVREKVGELVYRAGCVEDGAEVVVKRTGVLSWLEGGGEVERELREWLVGRCKGGGVGEWSGGIVGGTEKEADE</sequence>
<dbReference type="Proteomes" id="UP000033647">
    <property type="component" value="Unassembled WGS sequence"/>
</dbReference>
<dbReference type="InterPro" id="IPR032436">
    <property type="entry name" value="URB1_C"/>
</dbReference>
<evidence type="ECO:0000313" key="3">
    <source>
        <dbReference type="Proteomes" id="UP000033647"/>
    </source>
</evidence>
<evidence type="ECO:0000313" key="2">
    <source>
        <dbReference type="EMBL" id="KJX94699.1"/>
    </source>
</evidence>
<organism evidence="2 3">
    <name type="scientific">Zymoseptoria brevis</name>
    <dbReference type="NCBI Taxonomy" id="1047168"/>
    <lineage>
        <taxon>Eukaryota</taxon>
        <taxon>Fungi</taxon>
        <taxon>Dikarya</taxon>
        <taxon>Ascomycota</taxon>
        <taxon>Pezizomycotina</taxon>
        <taxon>Dothideomycetes</taxon>
        <taxon>Dothideomycetidae</taxon>
        <taxon>Mycosphaerellales</taxon>
        <taxon>Mycosphaerellaceae</taxon>
        <taxon>Zymoseptoria</taxon>
    </lineage>
</organism>
<comment type="caution">
    <text evidence="2">The sequence shown here is derived from an EMBL/GenBank/DDBJ whole genome shotgun (WGS) entry which is preliminary data.</text>
</comment>
<dbReference type="STRING" id="1047168.A0A0F4GBH3"/>
<accession>A0A0F4GBH3</accession>
<dbReference type="EMBL" id="LAFY01004123">
    <property type="protein sequence ID" value="KJX94699.1"/>
    <property type="molecule type" value="Genomic_DNA"/>
</dbReference>
<dbReference type="OrthoDB" id="72892at2759"/>
<proteinExistence type="predicted"/>
<feature type="domain" description="URB1 C-terminal" evidence="1">
    <location>
        <begin position="7"/>
        <end position="97"/>
    </location>
</feature>
<name>A0A0F4GBH3_9PEZI</name>
<evidence type="ECO:0000259" key="1">
    <source>
        <dbReference type="Pfam" id="PF16201"/>
    </source>
</evidence>
<dbReference type="AlphaFoldDB" id="A0A0F4GBH3"/>
<reference evidence="2 3" key="1">
    <citation type="submission" date="2015-03" db="EMBL/GenBank/DDBJ databases">
        <title>RNA-seq based gene annotation and comparative genomics of four Zymoseptoria species reveal species-specific pathogenicity related genes and transposable element activity.</title>
        <authorList>
            <person name="Grandaubert J."/>
            <person name="Bhattacharyya A."/>
            <person name="Stukenbrock E.H."/>
        </authorList>
    </citation>
    <scope>NUCLEOTIDE SEQUENCE [LARGE SCALE GENOMIC DNA]</scope>
    <source>
        <strain evidence="2 3">Zb18110</strain>
    </source>
</reference>